<dbReference type="EMBL" id="AP024086">
    <property type="protein sequence ID" value="BCL63107.1"/>
    <property type="molecule type" value="Genomic_DNA"/>
</dbReference>
<dbReference type="KEGG" id="dbk:DGMP_38000"/>
<proteinExistence type="predicted"/>
<name>A0A8D5G041_9BACT</name>
<keyword evidence="1" id="KW-0732">Signal</keyword>
<protein>
    <recommendedName>
        <fullName evidence="4">DUF3124 domain-containing protein</fullName>
    </recommendedName>
</protein>
<dbReference type="Pfam" id="PF11322">
    <property type="entry name" value="DUF3124"/>
    <property type="match status" value="1"/>
</dbReference>
<keyword evidence="3" id="KW-1185">Reference proteome</keyword>
<dbReference type="InterPro" id="IPR021471">
    <property type="entry name" value="DUF3124"/>
</dbReference>
<sequence>MNWKSSMIHRLLLFFLLFAPCALLASEPFPPAAEQRVYVPAYSHIYHGNKEIPLLLSITLSIRNIDPRHSLTVTTVDYYETQGKLLKHFLTEPVVLSPMSSTRFIVPQKDTTGGSGANFIVSWKAEEKINPPIIESVMIGTQSQLGISFTSRGRAIF</sequence>
<evidence type="ECO:0008006" key="4">
    <source>
        <dbReference type="Google" id="ProtNLM"/>
    </source>
</evidence>
<evidence type="ECO:0000256" key="1">
    <source>
        <dbReference type="SAM" id="SignalP"/>
    </source>
</evidence>
<dbReference type="AlphaFoldDB" id="A0A8D5G041"/>
<dbReference type="Proteomes" id="UP000826725">
    <property type="component" value="Chromosome"/>
</dbReference>
<evidence type="ECO:0000313" key="2">
    <source>
        <dbReference type="EMBL" id="BCL63107.1"/>
    </source>
</evidence>
<evidence type="ECO:0000313" key="3">
    <source>
        <dbReference type="Proteomes" id="UP000826725"/>
    </source>
</evidence>
<dbReference type="RefSeq" id="WP_228855393.1">
    <property type="nucleotide sequence ID" value="NZ_AP024086.1"/>
</dbReference>
<feature type="signal peptide" evidence="1">
    <location>
        <begin position="1"/>
        <end position="25"/>
    </location>
</feature>
<accession>A0A8D5G041</accession>
<organism evidence="2 3">
    <name type="scientific">Desulfomarina profundi</name>
    <dbReference type="NCBI Taxonomy" id="2772557"/>
    <lineage>
        <taxon>Bacteria</taxon>
        <taxon>Pseudomonadati</taxon>
        <taxon>Thermodesulfobacteriota</taxon>
        <taxon>Desulfobulbia</taxon>
        <taxon>Desulfobulbales</taxon>
        <taxon>Desulfobulbaceae</taxon>
        <taxon>Desulfomarina</taxon>
    </lineage>
</organism>
<gene>
    <name evidence="2" type="ORF">DGMP_38000</name>
</gene>
<feature type="chain" id="PRO_5034009143" description="DUF3124 domain-containing protein" evidence="1">
    <location>
        <begin position="26"/>
        <end position="157"/>
    </location>
</feature>
<reference evidence="2" key="1">
    <citation type="submission" date="2020-09" db="EMBL/GenBank/DDBJ databases">
        <title>Desulfogranum mesoprofundum gen. nov., sp. nov., a novel mesophilic, sulfate-reducing chemolithoautotroph isolated from a deep-sea hydrothermal vent chimney in the Suiyo Seamount.</title>
        <authorList>
            <person name="Hashimoto Y."/>
            <person name="Nakagawa S."/>
        </authorList>
    </citation>
    <scope>NUCLEOTIDE SEQUENCE</scope>
    <source>
        <strain evidence="2">KT2</strain>
    </source>
</reference>